<dbReference type="Proteomes" id="UP001163828">
    <property type="component" value="Unassembled WGS sequence"/>
</dbReference>
<keyword evidence="2" id="KW-1185">Reference proteome</keyword>
<dbReference type="EMBL" id="MU790653">
    <property type="protein sequence ID" value="KAJ3995459.1"/>
    <property type="molecule type" value="Genomic_DNA"/>
</dbReference>
<protein>
    <recommendedName>
        <fullName evidence="3">F-box domain-containing protein</fullName>
    </recommendedName>
</protein>
<proteinExistence type="predicted"/>
<evidence type="ECO:0008006" key="3">
    <source>
        <dbReference type="Google" id="ProtNLM"/>
    </source>
</evidence>
<gene>
    <name evidence="1" type="ORF">F5050DRAFT_1895781</name>
</gene>
<reference evidence="1" key="1">
    <citation type="submission" date="2022-08" db="EMBL/GenBank/DDBJ databases">
        <authorList>
            <consortium name="DOE Joint Genome Institute"/>
            <person name="Min B."/>
            <person name="Riley R."/>
            <person name="Sierra-Patev S."/>
            <person name="Naranjo-Ortiz M."/>
            <person name="Looney B."/>
            <person name="Konkel Z."/>
            <person name="Slot J.C."/>
            <person name="Sakamoto Y."/>
            <person name="Steenwyk J.L."/>
            <person name="Rokas A."/>
            <person name="Carro J."/>
            <person name="Camarero S."/>
            <person name="Ferreira P."/>
            <person name="Molpeceres G."/>
            <person name="Ruiz-Duenas F.J."/>
            <person name="Serrano A."/>
            <person name="Henrissat B."/>
            <person name="Drula E."/>
            <person name="Hughes K.W."/>
            <person name="Mata J.L."/>
            <person name="Ishikawa N.K."/>
            <person name="Vargas-Isla R."/>
            <person name="Ushijima S."/>
            <person name="Smith C.A."/>
            <person name="Ahrendt S."/>
            <person name="Andreopoulos W."/>
            <person name="He G."/>
            <person name="Labutti K."/>
            <person name="Lipzen A."/>
            <person name="Ng V."/>
            <person name="Sandor L."/>
            <person name="Barry K."/>
            <person name="Martinez A.T."/>
            <person name="Xiao Y."/>
            <person name="Gibbons J.G."/>
            <person name="Terashima K."/>
            <person name="Hibbett D.S."/>
            <person name="Grigoriev I.V."/>
        </authorList>
    </citation>
    <scope>NUCLEOTIDE SEQUENCE</scope>
    <source>
        <strain evidence="1">TFB10827</strain>
    </source>
</reference>
<dbReference type="InterPro" id="IPR032675">
    <property type="entry name" value="LRR_dom_sf"/>
</dbReference>
<organism evidence="1 2">
    <name type="scientific">Lentinula boryana</name>
    <dbReference type="NCBI Taxonomy" id="40481"/>
    <lineage>
        <taxon>Eukaryota</taxon>
        <taxon>Fungi</taxon>
        <taxon>Dikarya</taxon>
        <taxon>Basidiomycota</taxon>
        <taxon>Agaricomycotina</taxon>
        <taxon>Agaricomycetes</taxon>
        <taxon>Agaricomycetidae</taxon>
        <taxon>Agaricales</taxon>
        <taxon>Marasmiineae</taxon>
        <taxon>Omphalotaceae</taxon>
        <taxon>Lentinula</taxon>
    </lineage>
</organism>
<comment type="caution">
    <text evidence="1">The sequence shown here is derived from an EMBL/GenBank/DDBJ whole genome shotgun (WGS) entry which is preliminary data.</text>
</comment>
<dbReference type="Gene3D" id="3.80.10.10">
    <property type="entry name" value="Ribonuclease Inhibitor"/>
    <property type="match status" value="1"/>
</dbReference>
<evidence type="ECO:0000313" key="1">
    <source>
        <dbReference type="EMBL" id="KAJ3995459.1"/>
    </source>
</evidence>
<evidence type="ECO:0000313" key="2">
    <source>
        <dbReference type="Proteomes" id="UP001163828"/>
    </source>
</evidence>
<name>A0ABQ8QAE8_9AGAR</name>
<accession>A0ABQ8QAE8</accession>
<sequence length="580" mass="65408">MIWDTVQSPFASVIGTNYAPSTAELEKVKDLLPQPQIELSKVLSEIDRVQAVLDDLLLQKQSIEKYIDAHKSLLSPVRKIPPETLAEIFIHCLPTDSLYAVRNLAEAPLIFTTICHDWRQIALNTPQLWRSLHFFLPPLLSDDVFFRRIAGITLWLERSGSLPLSISFHEGYENDPHIIPQSRPAMMASLIRSLMRFSDRMQDVYLSLPSSSFPIFDNLSPSFPILTSLHVWEKGFQTHDMNGIGSAGFASLLHRMPALEKLELIGFHRIGINLNYRSLPCNWKLLTELVIHPLPLDLPQVIAILSETPRMQSVSVGIILNTSTANYHLVHLSNLHKMRVTFMTNGIWELQDRNDYLEACMTCLLKCIQCPALLALSLHYHGPGVAVSQRPFLGLVLHNLETLELEIGVTPEALSVWFSISPNLITLILKDVGFAAQDALFPEFLRDSHLSSLTCSPSNPSPSWPHLQNMQIYFIPLPSVYIPSDPPITGATLTAFLKSRSQASLKSCIIVFRHKVLFSEAELKTLRSLKECGLKLDMQWMKQLEGPSEPDLPDTGLKRHQPDGISQFRRLPGTYENLIE</sequence>